<evidence type="ECO:0000256" key="4">
    <source>
        <dbReference type="ARBA" id="ARBA00022516"/>
    </source>
</evidence>
<name>B6JY15_SCHJY</name>
<keyword evidence="5 13" id="KW-0808">Transferase</keyword>
<protein>
    <recommendedName>
        <fullName evidence="3 13">Phosphomevalonate kinase</fullName>
        <ecNumber evidence="3 13">2.7.4.2</ecNumber>
    </recommendedName>
</protein>
<evidence type="ECO:0000256" key="9">
    <source>
        <dbReference type="ARBA" id="ARBA00022955"/>
    </source>
</evidence>
<dbReference type="UniPathway" id="UPA00057">
    <property type="reaction ID" value="UER00099"/>
</dbReference>
<dbReference type="JaponicusDB" id="SJAG_01474">
    <property type="gene designation" value="erg8"/>
</dbReference>
<dbReference type="InterPro" id="IPR035102">
    <property type="entry name" value="Phosphomevalonate_kinase"/>
</dbReference>
<evidence type="ECO:0000256" key="1">
    <source>
        <dbReference type="ARBA" id="ARBA00005017"/>
    </source>
</evidence>
<dbReference type="HOGENOM" id="CLU_022059_1_0_1"/>
<dbReference type="GO" id="GO:0006696">
    <property type="term" value="P:ergosterol biosynthetic process"/>
    <property type="evidence" value="ECO:0000318"/>
    <property type="project" value="GO_Central"/>
</dbReference>
<keyword evidence="11 13" id="KW-0753">Steroid metabolism</keyword>
<keyword evidence="4 13" id="KW-0444">Lipid biosynthesis</keyword>
<dbReference type="RefSeq" id="XP_002172726.2">
    <property type="nucleotide sequence ID" value="XM_002172690.2"/>
</dbReference>
<dbReference type="OrthoDB" id="10262935at2759"/>
<sequence>MSNIKVTCSAPGKVMIAGGYIVLESQYSGLVIGLDAKGYATTTTLESRQLQIHVKSPQFIDAEWHYQLNAETNPISVNQISAKDGKPTNCSPNPFVQCAIFYTVNALFHTETLKTKWRDLSIVIEMDNAYYNQPELLAGQTAYPRFNPLRCKIENVKKTGLGSSAAMITSLTASLYTTMQTLLSSATEAPKDLDEQTRTLIHNLSQLAHCSAQGKVGSGFDVAAATYGSCVYRRFDTAIIQDLLVTYNDQPNDNTFTDRLCKAVNRPWTRVVPFVLPREWKLLMGDIAGGSQTPGMVKKVLAWKKSNPEQGKKDFDCLHDQLKTIAACFETANEGDTEKKLRTAFTTIRKTLQHITKVAVVDIEPEQQTKILDAVEQIPGVLGTGVPGAGGFDAQFCICKNDPSVENAVYSRWRELNVVPMTVGPVDRGLSIE</sequence>
<dbReference type="EMBL" id="KE651168">
    <property type="protein sequence ID" value="EEB06433.2"/>
    <property type="molecule type" value="Genomic_DNA"/>
</dbReference>
<comment type="catalytic activity">
    <reaction evidence="12">
        <text>(R)-5-phosphomevalonate + ATP = (R)-5-diphosphomevalonate + ADP</text>
        <dbReference type="Rhea" id="RHEA:16341"/>
        <dbReference type="ChEBI" id="CHEBI:30616"/>
        <dbReference type="ChEBI" id="CHEBI:57557"/>
        <dbReference type="ChEBI" id="CHEBI:58146"/>
        <dbReference type="ChEBI" id="CHEBI:456216"/>
        <dbReference type="EC" id="2.7.4.2"/>
    </reaction>
    <physiologicalReaction direction="left-to-right" evidence="12">
        <dbReference type="Rhea" id="RHEA:16342"/>
    </physiologicalReaction>
</comment>
<proteinExistence type="inferred from homology"/>
<evidence type="ECO:0000256" key="13">
    <source>
        <dbReference type="PIRNR" id="PIRNR017288"/>
    </source>
</evidence>
<dbReference type="Pfam" id="PF08544">
    <property type="entry name" value="GHMP_kinases_C"/>
    <property type="match status" value="1"/>
</dbReference>
<evidence type="ECO:0000256" key="10">
    <source>
        <dbReference type="ARBA" id="ARBA00023098"/>
    </source>
</evidence>
<dbReference type="GeneID" id="7051432"/>
<dbReference type="AlphaFoldDB" id="B6JY15"/>
<keyword evidence="10 13" id="KW-0443">Lipid metabolism</keyword>
<evidence type="ECO:0000256" key="11">
    <source>
        <dbReference type="ARBA" id="ARBA00023221"/>
    </source>
</evidence>
<dbReference type="PANTHER" id="PTHR31814">
    <property type="match status" value="1"/>
</dbReference>
<evidence type="ECO:0000313" key="16">
    <source>
        <dbReference type="JaponicusDB" id="SJAG_01474"/>
    </source>
</evidence>
<dbReference type="InterPro" id="IPR036554">
    <property type="entry name" value="GHMP_kinase_C_sf"/>
</dbReference>
<keyword evidence="17" id="KW-1185">Reference proteome</keyword>
<keyword evidence="6" id="KW-0547">Nucleotide-binding</keyword>
<evidence type="ECO:0000259" key="14">
    <source>
        <dbReference type="Pfam" id="PF08544"/>
    </source>
</evidence>
<dbReference type="STRING" id="402676.B6JY15"/>
<dbReference type="GO" id="GO:0005524">
    <property type="term" value="F:ATP binding"/>
    <property type="evidence" value="ECO:0007669"/>
    <property type="project" value="UniProtKB-UniRule"/>
</dbReference>
<keyword evidence="8" id="KW-0067">ATP-binding</keyword>
<reference evidence="15 17" key="1">
    <citation type="journal article" date="2011" name="Science">
        <title>Comparative functional genomics of the fission yeasts.</title>
        <authorList>
            <person name="Rhind N."/>
            <person name="Chen Z."/>
            <person name="Yassour M."/>
            <person name="Thompson D.A."/>
            <person name="Haas B.J."/>
            <person name="Habib N."/>
            <person name="Wapinski I."/>
            <person name="Roy S."/>
            <person name="Lin M.F."/>
            <person name="Heiman D.I."/>
            <person name="Young S.K."/>
            <person name="Furuya K."/>
            <person name="Guo Y."/>
            <person name="Pidoux A."/>
            <person name="Chen H.M."/>
            <person name="Robbertse B."/>
            <person name="Goldberg J.M."/>
            <person name="Aoki K."/>
            <person name="Bayne E.H."/>
            <person name="Berlin A.M."/>
            <person name="Desjardins C.A."/>
            <person name="Dobbs E."/>
            <person name="Dukaj L."/>
            <person name="Fan L."/>
            <person name="FitzGerald M.G."/>
            <person name="French C."/>
            <person name="Gujja S."/>
            <person name="Hansen K."/>
            <person name="Keifenheim D."/>
            <person name="Levin J.Z."/>
            <person name="Mosher R.A."/>
            <person name="Mueller C.A."/>
            <person name="Pfiffner J."/>
            <person name="Priest M."/>
            <person name="Russ C."/>
            <person name="Smialowska A."/>
            <person name="Swoboda P."/>
            <person name="Sykes S.M."/>
            <person name="Vaughn M."/>
            <person name="Vengrova S."/>
            <person name="Yoder R."/>
            <person name="Zeng Q."/>
            <person name="Allshire R."/>
            <person name="Baulcombe D."/>
            <person name="Birren B.W."/>
            <person name="Brown W."/>
            <person name="Ekwall K."/>
            <person name="Kellis M."/>
            <person name="Leatherwood J."/>
            <person name="Levin H."/>
            <person name="Margalit H."/>
            <person name="Martienssen R."/>
            <person name="Nieduszynski C.A."/>
            <person name="Spatafora J.W."/>
            <person name="Friedman N."/>
            <person name="Dalgaard J.Z."/>
            <person name="Baumann P."/>
            <person name="Niki H."/>
            <person name="Regev A."/>
            <person name="Nusbaum C."/>
        </authorList>
    </citation>
    <scope>NUCLEOTIDE SEQUENCE [LARGE SCALE GENOMIC DNA]</scope>
    <source>
        <strain evidence="17">yFS275 / FY16936</strain>
    </source>
</reference>
<evidence type="ECO:0000256" key="7">
    <source>
        <dbReference type="ARBA" id="ARBA00022777"/>
    </source>
</evidence>
<evidence type="ECO:0000313" key="15">
    <source>
        <dbReference type="EMBL" id="EEB06433.2"/>
    </source>
</evidence>
<comment type="pathway">
    <text evidence="1 13">Isoprenoid biosynthesis; isopentenyl diphosphate biosynthesis via mevalonate pathway; isopentenyl diphosphate from (R)-mevalonate: step 2/3.</text>
</comment>
<keyword evidence="7 13" id="KW-0418">Kinase</keyword>
<accession>B6JY15</accession>
<dbReference type="VEuPathDB" id="FungiDB:SJAG_01474"/>
<organism evidence="15 17">
    <name type="scientific">Schizosaccharomyces japonicus (strain yFS275 / FY16936)</name>
    <name type="common">Fission yeast</name>
    <dbReference type="NCBI Taxonomy" id="402676"/>
    <lineage>
        <taxon>Eukaryota</taxon>
        <taxon>Fungi</taxon>
        <taxon>Dikarya</taxon>
        <taxon>Ascomycota</taxon>
        <taxon>Taphrinomycotina</taxon>
        <taxon>Schizosaccharomycetes</taxon>
        <taxon>Schizosaccharomycetales</taxon>
        <taxon>Schizosaccharomycetaceae</taxon>
        <taxon>Schizosaccharomyces</taxon>
    </lineage>
</organism>
<evidence type="ECO:0000256" key="8">
    <source>
        <dbReference type="ARBA" id="ARBA00022840"/>
    </source>
</evidence>
<dbReference type="InterPro" id="IPR014721">
    <property type="entry name" value="Ribsml_uS5_D2-typ_fold_subgr"/>
</dbReference>
<dbReference type="GO" id="GO:0010142">
    <property type="term" value="P:farnesyl diphosphate biosynthetic process, mevalonate pathway"/>
    <property type="evidence" value="ECO:0000318"/>
    <property type="project" value="GO_Central"/>
</dbReference>
<dbReference type="SUPFAM" id="SSF54211">
    <property type="entry name" value="Ribosomal protein S5 domain 2-like"/>
    <property type="match status" value="1"/>
</dbReference>
<comment type="similarity">
    <text evidence="2 13">Belongs to the GHMP kinase family. Mevalonate kinase subfamily.</text>
</comment>
<keyword evidence="9 13" id="KW-0752">Steroid biosynthesis</keyword>
<dbReference type="eggNOG" id="KOG4519">
    <property type="taxonomic scope" value="Eukaryota"/>
</dbReference>
<gene>
    <name evidence="16" type="primary">erg8</name>
    <name evidence="15" type="ORF">SJAG_01474</name>
</gene>
<feature type="domain" description="GHMP kinase C-terminal" evidence="14">
    <location>
        <begin position="356"/>
        <end position="409"/>
    </location>
</feature>
<evidence type="ECO:0000256" key="12">
    <source>
        <dbReference type="ARBA" id="ARBA00029326"/>
    </source>
</evidence>
<dbReference type="EC" id="2.7.4.2" evidence="3 13"/>
<dbReference type="InterPro" id="IPR020568">
    <property type="entry name" value="Ribosomal_Su5_D2-typ_SF"/>
</dbReference>
<dbReference type="Proteomes" id="UP000001744">
    <property type="component" value="Unassembled WGS sequence"/>
</dbReference>
<evidence type="ECO:0000256" key="5">
    <source>
        <dbReference type="ARBA" id="ARBA00022679"/>
    </source>
</evidence>
<dbReference type="GO" id="GO:0004631">
    <property type="term" value="F:phosphomevalonate kinase activity"/>
    <property type="evidence" value="ECO:0000318"/>
    <property type="project" value="GO_Central"/>
</dbReference>
<dbReference type="GO" id="GO:0019287">
    <property type="term" value="P:isopentenyl diphosphate biosynthetic process, mevalonate pathway"/>
    <property type="evidence" value="ECO:0000318"/>
    <property type="project" value="GO_Central"/>
</dbReference>
<evidence type="ECO:0000313" key="17">
    <source>
        <dbReference type="Proteomes" id="UP000001744"/>
    </source>
</evidence>
<evidence type="ECO:0000256" key="3">
    <source>
        <dbReference type="ARBA" id="ARBA00012958"/>
    </source>
</evidence>
<evidence type="ECO:0000256" key="2">
    <source>
        <dbReference type="ARBA" id="ARBA00006495"/>
    </source>
</evidence>
<dbReference type="GO" id="GO:0005777">
    <property type="term" value="C:peroxisome"/>
    <property type="evidence" value="ECO:0000318"/>
    <property type="project" value="GO_Central"/>
</dbReference>
<dbReference type="InterPro" id="IPR013750">
    <property type="entry name" value="GHMP_kinase_C_dom"/>
</dbReference>
<dbReference type="OMA" id="LVIHRTM"/>
<dbReference type="InterPro" id="IPR016005">
    <property type="entry name" value="Erg8"/>
</dbReference>
<dbReference type="PANTHER" id="PTHR31814:SF2">
    <property type="entry name" value="PHOSPHOMEVALONATE KINASE"/>
    <property type="match status" value="1"/>
</dbReference>
<evidence type="ECO:0000256" key="6">
    <source>
        <dbReference type="ARBA" id="ARBA00022741"/>
    </source>
</evidence>
<dbReference type="PIRSF" id="PIRSF017288">
    <property type="entry name" value="PMK_GHMP_euk"/>
    <property type="match status" value="1"/>
</dbReference>
<dbReference type="Gene3D" id="3.30.230.10">
    <property type="match status" value="1"/>
</dbReference>
<dbReference type="Gene3D" id="3.30.70.890">
    <property type="entry name" value="GHMP kinase, C-terminal domain"/>
    <property type="match status" value="1"/>
</dbReference>